<keyword evidence="3" id="KW-0482">Metalloprotease</keyword>
<keyword evidence="1" id="KW-0812">Transmembrane</keyword>
<dbReference type="InterPro" id="IPR003675">
    <property type="entry name" value="Rce1/LyrA-like_dom"/>
</dbReference>
<feature type="transmembrane region" description="Helical" evidence="1">
    <location>
        <begin position="5"/>
        <end position="22"/>
    </location>
</feature>
<feature type="transmembrane region" description="Helical" evidence="1">
    <location>
        <begin position="147"/>
        <end position="165"/>
    </location>
</feature>
<sequence>MEKKHYFLVSSTLFTCILLAFIEHGFEMNYLIKSGLKILLFFLTVGSFVWLFKNYRFKNPVRMEKISVREWKRIVILGFSSAGIVLLAYLLFSPFIDLHTIKNDLTERLGITTTTYIIVGIYITFANSFLEEYFFRGFIFFNLPKKVGYIYSPLLFASYHIPMIMLWFSPLIIALCFVGLWTIGFIFHKVNERNQTIWASWMIHICADIMIILIGLTMFF</sequence>
<dbReference type="GO" id="GO:0008237">
    <property type="term" value="F:metallopeptidase activity"/>
    <property type="evidence" value="ECO:0007669"/>
    <property type="project" value="UniProtKB-KW"/>
</dbReference>
<dbReference type="AlphaFoldDB" id="A0A923L436"/>
<dbReference type="RefSeq" id="WP_186868790.1">
    <property type="nucleotide sequence ID" value="NZ_JACOOL010000002.1"/>
</dbReference>
<feature type="transmembrane region" description="Helical" evidence="1">
    <location>
        <begin position="74"/>
        <end position="96"/>
    </location>
</feature>
<name>A0A923L436_9BACI</name>
<feature type="domain" description="CAAX prenyl protease 2/Lysostaphin resistance protein A-like" evidence="2">
    <location>
        <begin position="116"/>
        <end position="210"/>
    </location>
</feature>
<feature type="transmembrane region" description="Helical" evidence="1">
    <location>
        <begin position="199"/>
        <end position="219"/>
    </location>
</feature>
<dbReference type="GO" id="GO:0004175">
    <property type="term" value="F:endopeptidase activity"/>
    <property type="evidence" value="ECO:0007669"/>
    <property type="project" value="UniProtKB-ARBA"/>
</dbReference>
<dbReference type="Proteomes" id="UP000637359">
    <property type="component" value="Unassembled WGS sequence"/>
</dbReference>
<proteinExistence type="predicted"/>
<evidence type="ECO:0000313" key="4">
    <source>
        <dbReference type="Proteomes" id="UP000637359"/>
    </source>
</evidence>
<keyword evidence="1" id="KW-0472">Membrane</keyword>
<evidence type="ECO:0000256" key="1">
    <source>
        <dbReference type="SAM" id="Phobius"/>
    </source>
</evidence>
<accession>A0A923L436</accession>
<dbReference type="GO" id="GO:0080120">
    <property type="term" value="P:CAAX-box protein maturation"/>
    <property type="evidence" value="ECO:0007669"/>
    <property type="project" value="UniProtKB-ARBA"/>
</dbReference>
<protein>
    <submittedName>
        <fullName evidence="3">CPBP family intramembrane metalloprotease</fullName>
    </submittedName>
</protein>
<keyword evidence="3" id="KW-0645">Protease</keyword>
<keyword evidence="3" id="KW-0378">Hydrolase</keyword>
<comment type="caution">
    <text evidence="3">The sequence shown here is derived from an EMBL/GenBank/DDBJ whole genome shotgun (WGS) entry which is preliminary data.</text>
</comment>
<evidence type="ECO:0000259" key="2">
    <source>
        <dbReference type="Pfam" id="PF02517"/>
    </source>
</evidence>
<dbReference type="EMBL" id="JACOOL010000002">
    <property type="protein sequence ID" value="MBC5636087.1"/>
    <property type="molecule type" value="Genomic_DNA"/>
</dbReference>
<gene>
    <name evidence="3" type="ORF">H8S33_04505</name>
</gene>
<reference evidence="3" key="1">
    <citation type="submission" date="2020-08" db="EMBL/GenBank/DDBJ databases">
        <title>Genome public.</title>
        <authorList>
            <person name="Liu C."/>
            <person name="Sun Q."/>
        </authorList>
    </citation>
    <scope>NUCLEOTIDE SEQUENCE</scope>
    <source>
        <strain evidence="3">BX22</strain>
    </source>
</reference>
<feature type="transmembrane region" description="Helical" evidence="1">
    <location>
        <begin position="116"/>
        <end position="135"/>
    </location>
</feature>
<organism evidence="3 4">
    <name type="scientific">Ornithinibacillus hominis</name>
    <dbReference type="NCBI Taxonomy" id="2763055"/>
    <lineage>
        <taxon>Bacteria</taxon>
        <taxon>Bacillati</taxon>
        <taxon>Bacillota</taxon>
        <taxon>Bacilli</taxon>
        <taxon>Bacillales</taxon>
        <taxon>Bacillaceae</taxon>
        <taxon>Ornithinibacillus</taxon>
    </lineage>
</organism>
<dbReference type="Pfam" id="PF02517">
    <property type="entry name" value="Rce1-like"/>
    <property type="match status" value="1"/>
</dbReference>
<feature type="transmembrane region" description="Helical" evidence="1">
    <location>
        <begin position="171"/>
        <end position="187"/>
    </location>
</feature>
<feature type="transmembrane region" description="Helical" evidence="1">
    <location>
        <begin position="34"/>
        <end position="53"/>
    </location>
</feature>
<keyword evidence="1" id="KW-1133">Transmembrane helix</keyword>
<keyword evidence="4" id="KW-1185">Reference proteome</keyword>
<evidence type="ECO:0000313" key="3">
    <source>
        <dbReference type="EMBL" id="MBC5636087.1"/>
    </source>
</evidence>